<sequence>MSERRRLSRERVLEAAVSFVDREGLEALSMRKLGAELGVEAMSLYNHIPNKNALLDGMVEYVLGEMTVTRTSDSWEDRIREGYRQFRGVAKRHPNVFPLLVTRPPHFPEGVWLLERFLNIMEEAGFPPKVALHSFRILTNYTFGYSMSEIRGFALEPATGKHEFRYRVPDEYPSVQALREHLINVDHDREFEFGLDLIIEGMKQHL</sequence>
<dbReference type="Proteomes" id="UP000025229">
    <property type="component" value="Chromosome"/>
</dbReference>
<dbReference type="EMBL" id="CP007514">
    <property type="protein sequence ID" value="AHY47082.1"/>
    <property type="molecule type" value="Genomic_DNA"/>
</dbReference>
<dbReference type="PANTHER" id="PTHR30055:SF151">
    <property type="entry name" value="TRANSCRIPTIONAL REGULATORY PROTEIN"/>
    <property type="match status" value="1"/>
</dbReference>
<keyword evidence="9" id="KW-1185">Reference proteome</keyword>
<dbReference type="HOGENOM" id="CLU_069543_5_2_11"/>
<keyword evidence="1" id="KW-0678">Repressor</keyword>
<dbReference type="InterPro" id="IPR050109">
    <property type="entry name" value="HTH-type_TetR-like_transc_reg"/>
</dbReference>
<dbReference type="STRING" id="42256.RradSPS_1799"/>
<dbReference type="GO" id="GO:0045892">
    <property type="term" value="P:negative regulation of DNA-templated transcription"/>
    <property type="evidence" value="ECO:0007669"/>
    <property type="project" value="InterPro"/>
</dbReference>
<dbReference type="AlphaFoldDB" id="A0A023X3P9"/>
<dbReference type="InterPro" id="IPR009057">
    <property type="entry name" value="Homeodomain-like_sf"/>
</dbReference>
<dbReference type="Pfam" id="PF00440">
    <property type="entry name" value="TetR_N"/>
    <property type="match status" value="1"/>
</dbReference>
<evidence type="ECO:0000256" key="3">
    <source>
        <dbReference type="ARBA" id="ARBA00023125"/>
    </source>
</evidence>
<evidence type="ECO:0000256" key="2">
    <source>
        <dbReference type="ARBA" id="ARBA00023015"/>
    </source>
</evidence>
<evidence type="ECO:0000256" key="5">
    <source>
        <dbReference type="PROSITE-ProRule" id="PRU00335"/>
    </source>
</evidence>
<keyword evidence="3 5" id="KW-0238">DNA-binding</keyword>
<protein>
    <submittedName>
        <fullName evidence="8">TetR/AcrR family transcriptional regulator C-terminal domain-containing protein</fullName>
    </submittedName>
    <submittedName>
        <fullName evidence="7">Tetracyclin repressor, C-terminal all-alpha domain</fullName>
    </submittedName>
</protein>
<dbReference type="PROSITE" id="PS50977">
    <property type="entry name" value="HTH_TETR_2"/>
    <property type="match status" value="1"/>
</dbReference>
<name>A0A023X3P9_RUBRA</name>
<keyword evidence="4" id="KW-0804">Transcription</keyword>
<feature type="domain" description="HTH tetR-type" evidence="6">
    <location>
        <begin position="6"/>
        <end position="66"/>
    </location>
</feature>
<dbReference type="GO" id="GO:0000976">
    <property type="term" value="F:transcription cis-regulatory region binding"/>
    <property type="evidence" value="ECO:0007669"/>
    <property type="project" value="TreeGrafter"/>
</dbReference>
<evidence type="ECO:0000313" key="8">
    <source>
        <dbReference type="EMBL" id="MDX5894487.1"/>
    </source>
</evidence>
<gene>
    <name evidence="7" type="ORF">RradSPS_1799</name>
    <name evidence="8" type="ORF">SIL72_10665</name>
</gene>
<reference evidence="7 9" key="1">
    <citation type="submission" date="2014-03" db="EMBL/GenBank/DDBJ databases">
        <title>Complete genome sequence of the Radio-Resistant Rubrobacter radiotolerans RSPS-4.</title>
        <authorList>
            <person name="Egas C.C."/>
            <person name="Barroso C.C."/>
            <person name="Froufe H.J.C."/>
            <person name="Pacheco J.J."/>
            <person name="Albuquerque L.L."/>
            <person name="da Costa M.M.S."/>
        </authorList>
    </citation>
    <scope>NUCLEOTIDE SEQUENCE [LARGE SCALE GENOMIC DNA]</scope>
    <source>
        <strain evidence="7 9">RSPS-4</strain>
    </source>
</reference>
<dbReference type="RefSeq" id="WP_038682109.1">
    <property type="nucleotide sequence ID" value="NZ_CP007514.1"/>
</dbReference>
<dbReference type="GO" id="GO:0046677">
    <property type="term" value="P:response to antibiotic"/>
    <property type="evidence" value="ECO:0007669"/>
    <property type="project" value="InterPro"/>
</dbReference>
<dbReference type="InterPro" id="IPR003012">
    <property type="entry name" value="Tet_transcr_reg_TetR"/>
</dbReference>
<dbReference type="PANTHER" id="PTHR30055">
    <property type="entry name" value="HTH-TYPE TRANSCRIPTIONAL REGULATOR RUTR"/>
    <property type="match status" value="1"/>
</dbReference>
<keyword evidence="2" id="KW-0805">Transcription regulation</keyword>
<dbReference type="KEGG" id="rrd:RradSPS_1799"/>
<dbReference type="InterPro" id="IPR004111">
    <property type="entry name" value="Repressor_TetR_C"/>
</dbReference>
<evidence type="ECO:0000313" key="7">
    <source>
        <dbReference type="EMBL" id="AHY47082.1"/>
    </source>
</evidence>
<accession>A0A023X3P9</accession>
<dbReference type="SUPFAM" id="SSF48498">
    <property type="entry name" value="Tetracyclin repressor-like, C-terminal domain"/>
    <property type="match status" value="1"/>
</dbReference>
<dbReference type="SUPFAM" id="SSF46689">
    <property type="entry name" value="Homeodomain-like"/>
    <property type="match status" value="1"/>
</dbReference>
<evidence type="ECO:0000313" key="9">
    <source>
        <dbReference type="Proteomes" id="UP000025229"/>
    </source>
</evidence>
<dbReference type="EMBL" id="JAWXXX010000001">
    <property type="protein sequence ID" value="MDX5894487.1"/>
    <property type="molecule type" value="Genomic_DNA"/>
</dbReference>
<dbReference type="PATRIC" id="fig|42256.3.peg.1825"/>
<dbReference type="Proteomes" id="UP001281130">
    <property type="component" value="Unassembled WGS sequence"/>
</dbReference>
<feature type="DNA-binding region" description="H-T-H motif" evidence="5">
    <location>
        <begin position="29"/>
        <end position="48"/>
    </location>
</feature>
<reference evidence="8" key="2">
    <citation type="submission" date="2023-11" db="EMBL/GenBank/DDBJ databases">
        <title>MicrobeMod: A computational toolkit for identifying prokaryotic methylation and restriction-modification with nanopore sequencing.</title>
        <authorList>
            <person name="Crits-Christoph A."/>
            <person name="Kang S.C."/>
            <person name="Lee H."/>
            <person name="Ostrov N."/>
        </authorList>
    </citation>
    <scope>NUCLEOTIDE SEQUENCE</scope>
    <source>
        <strain evidence="8">ATCC 51242</strain>
    </source>
</reference>
<dbReference type="GO" id="GO:0003700">
    <property type="term" value="F:DNA-binding transcription factor activity"/>
    <property type="evidence" value="ECO:0007669"/>
    <property type="project" value="TreeGrafter"/>
</dbReference>
<dbReference type="InterPro" id="IPR036271">
    <property type="entry name" value="Tet_transcr_reg_TetR-rel_C_sf"/>
</dbReference>
<evidence type="ECO:0000259" key="6">
    <source>
        <dbReference type="PROSITE" id="PS50977"/>
    </source>
</evidence>
<dbReference type="OrthoDB" id="329481at2"/>
<evidence type="ECO:0000256" key="1">
    <source>
        <dbReference type="ARBA" id="ARBA00022491"/>
    </source>
</evidence>
<dbReference type="InterPro" id="IPR001647">
    <property type="entry name" value="HTH_TetR"/>
</dbReference>
<dbReference type="Gene3D" id="1.10.357.10">
    <property type="entry name" value="Tetracycline Repressor, domain 2"/>
    <property type="match status" value="1"/>
</dbReference>
<dbReference type="PRINTS" id="PR00400">
    <property type="entry name" value="TETREPRESSOR"/>
</dbReference>
<proteinExistence type="predicted"/>
<dbReference type="eggNOG" id="COG1309">
    <property type="taxonomic scope" value="Bacteria"/>
</dbReference>
<dbReference type="Pfam" id="PF02909">
    <property type="entry name" value="TetR_C_1"/>
    <property type="match status" value="1"/>
</dbReference>
<organism evidence="7 9">
    <name type="scientific">Rubrobacter radiotolerans</name>
    <name type="common">Arthrobacter radiotolerans</name>
    <dbReference type="NCBI Taxonomy" id="42256"/>
    <lineage>
        <taxon>Bacteria</taxon>
        <taxon>Bacillati</taxon>
        <taxon>Actinomycetota</taxon>
        <taxon>Rubrobacteria</taxon>
        <taxon>Rubrobacterales</taxon>
        <taxon>Rubrobacteraceae</taxon>
        <taxon>Rubrobacter</taxon>
    </lineage>
</organism>
<evidence type="ECO:0000256" key="4">
    <source>
        <dbReference type="ARBA" id="ARBA00023163"/>
    </source>
</evidence>